<keyword evidence="6" id="KW-1015">Disulfide bond</keyword>
<feature type="signal peptide" evidence="9">
    <location>
        <begin position="1"/>
        <end position="26"/>
    </location>
</feature>
<reference evidence="12" key="1">
    <citation type="submission" date="2013-09" db="EMBL/GenBank/DDBJ databases">
        <title>The Genome Sequence of Anopheles culicifacies species A.</title>
        <authorList>
            <consortium name="The Broad Institute Genomics Platform"/>
            <person name="Neafsey D.E."/>
            <person name="Besansky N."/>
            <person name="Howell P."/>
            <person name="Walton C."/>
            <person name="Young S.K."/>
            <person name="Zeng Q."/>
            <person name="Gargeya S."/>
            <person name="Fitzgerald M."/>
            <person name="Haas B."/>
            <person name="Abouelleil A."/>
            <person name="Allen A.W."/>
            <person name="Alvarado L."/>
            <person name="Arachchi H.M."/>
            <person name="Berlin A.M."/>
            <person name="Chapman S.B."/>
            <person name="Gainer-Dewar J."/>
            <person name="Goldberg J."/>
            <person name="Griggs A."/>
            <person name="Gujja S."/>
            <person name="Hansen M."/>
            <person name="Howarth C."/>
            <person name="Imamovic A."/>
            <person name="Ireland A."/>
            <person name="Larimer J."/>
            <person name="McCowan C."/>
            <person name="Murphy C."/>
            <person name="Pearson M."/>
            <person name="Poon T.W."/>
            <person name="Priest M."/>
            <person name="Roberts A."/>
            <person name="Saif S."/>
            <person name="Shea T."/>
            <person name="Sisk P."/>
            <person name="Sykes S."/>
            <person name="Wortman J."/>
            <person name="Nusbaum C."/>
            <person name="Birren B."/>
        </authorList>
    </citation>
    <scope>NUCLEOTIDE SEQUENCE [LARGE SCALE GENOMIC DNA]</scope>
    <source>
        <strain evidence="12">A-37</strain>
    </source>
</reference>
<dbReference type="CDD" id="cd00190">
    <property type="entry name" value="Tryp_SPc"/>
    <property type="match status" value="1"/>
</dbReference>
<dbReference type="GO" id="GO:0006508">
    <property type="term" value="P:proteolysis"/>
    <property type="evidence" value="ECO:0007669"/>
    <property type="project" value="InterPro"/>
</dbReference>
<reference evidence="11" key="2">
    <citation type="submission" date="2020-05" db="UniProtKB">
        <authorList>
            <consortium name="EnsemblMetazoa"/>
        </authorList>
    </citation>
    <scope>IDENTIFICATION</scope>
    <source>
        <strain evidence="11">A-37</strain>
    </source>
</reference>
<feature type="domain" description="Peptidase S1" evidence="10">
    <location>
        <begin position="134"/>
        <end position="277"/>
    </location>
</feature>
<dbReference type="SMART" id="SM00020">
    <property type="entry name" value="Tryp_SPc"/>
    <property type="match status" value="1"/>
</dbReference>
<dbReference type="GO" id="GO:0005576">
    <property type="term" value="C:extracellular region"/>
    <property type="evidence" value="ECO:0007669"/>
    <property type="project" value="UniProtKB-SubCell"/>
</dbReference>
<evidence type="ECO:0000256" key="3">
    <source>
        <dbReference type="ARBA" id="ARBA00022588"/>
    </source>
</evidence>
<dbReference type="InterPro" id="IPR043504">
    <property type="entry name" value="Peptidase_S1_PA_chymotrypsin"/>
</dbReference>
<dbReference type="GO" id="GO:0004252">
    <property type="term" value="F:serine-type endopeptidase activity"/>
    <property type="evidence" value="ECO:0007669"/>
    <property type="project" value="InterPro"/>
</dbReference>
<comment type="similarity">
    <text evidence="8">Belongs to the peptidase S1 family. CLIP subfamily.</text>
</comment>
<sequence length="277" mass="30527">MSLAIDSERWIARIVFGAIVIGSVLAASNDGESCAYGNEPGICRGYNLCRPLLERSRIVKICGYTTQQAIVCCPVDYVQRLQQLNNPNQRISERKCRQYQSSSSSSVVLGSLAVGSSVVKVKPRNQCPTDQNLIVGGTAARYGEFPHMARLAMPNENGQMTFRCGGTLISEQWVMTAAHCLESQTIVVRLGELKEDDYEYGDPVDERVVQIVKHPNYKPRTVYNDIALLKLANPVSFSTRIRPACLYNSPTIDHTKALAIGFGSTEACKCHADDPLH</sequence>
<dbReference type="Pfam" id="PF00089">
    <property type="entry name" value="Trypsin"/>
    <property type="match status" value="1"/>
</dbReference>
<evidence type="ECO:0000313" key="12">
    <source>
        <dbReference type="Proteomes" id="UP000075883"/>
    </source>
</evidence>
<proteinExistence type="inferred from homology"/>
<dbReference type="EMBL" id="AXCM01016203">
    <property type="status" value="NOT_ANNOTATED_CDS"/>
    <property type="molecule type" value="Genomic_DNA"/>
</dbReference>
<dbReference type="AlphaFoldDB" id="A0A182LYL5"/>
<evidence type="ECO:0000256" key="8">
    <source>
        <dbReference type="ARBA" id="ARBA00024195"/>
    </source>
</evidence>
<dbReference type="InterPro" id="IPR001314">
    <property type="entry name" value="Peptidase_S1A"/>
</dbReference>
<dbReference type="InterPro" id="IPR018114">
    <property type="entry name" value="TRYPSIN_HIS"/>
</dbReference>
<accession>A0A182LYL5</accession>
<feature type="chain" id="PRO_5008127639" description="Peptidase S1 domain-containing protein" evidence="9">
    <location>
        <begin position="27"/>
        <end position="277"/>
    </location>
</feature>
<keyword evidence="12" id="KW-1185">Reference proteome</keyword>
<dbReference type="Gene3D" id="2.40.10.10">
    <property type="entry name" value="Trypsin-like serine proteases"/>
    <property type="match status" value="1"/>
</dbReference>
<evidence type="ECO:0000256" key="9">
    <source>
        <dbReference type="SAM" id="SignalP"/>
    </source>
</evidence>
<dbReference type="PRINTS" id="PR00722">
    <property type="entry name" value="CHYMOTRYPSIN"/>
</dbReference>
<dbReference type="FunFam" id="2.40.10.10:FF:000028">
    <property type="entry name" value="Serine protease easter"/>
    <property type="match status" value="1"/>
</dbReference>
<dbReference type="STRING" id="139723.A0A182LYL5"/>
<keyword evidence="7" id="KW-0325">Glycoprotein</keyword>
<evidence type="ECO:0000256" key="5">
    <source>
        <dbReference type="ARBA" id="ARBA00022859"/>
    </source>
</evidence>
<evidence type="ECO:0000256" key="4">
    <source>
        <dbReference type="ARBA" id="ARBA00022729"/>
    </source>
</evidence>
<dbReference type="GO" id="GO:0045087">
    <property type="term" value="P:innate immune response"/>
    <property type="evidence" value="ECO:0007669"/>
    <property type="project" value="UniProtKB-KW"/>
</dbReference>
<evidence type="ECO:0000256" key="7">
    <source>
        <dbReference type="ARBA" id="ARBA00023180"/>
    </source>
</evidence>
<dbReference type="InterPro" id="IPR009003">
    <property type="entry name" value="Peptidase_S1_PA"/>
</dbReference>
<evidence type="ECO:0000259" key="10">
    <source>
        <dbReference type="PROSITE" id="PS50240"/>
    </source>
</evidence>
<dbReference type="VEuPathDB" id="VectorBase:ACUA005095"/>
<name>A0A182LYL5_9DIPT</name>
<dbReference type="InterPro" id="IPR001254">
    <property type="entry name" value="Trypsin_dom"/>
</dbReference>
<comment type="subcellular location">
    <subcellularLocation>
        <location evidence="1">Secreted</location>
    </subcellularLocation>
</comment>
<dbReference type="PROSITE" id="PS00134">
    <property type="entry name" value="TRYPSIN_HIS"/>
    <property type="match status" value="1"/>
</dbReference>
<dbReference type="Proteomes" id="UP000075883">
    <property type="component" value="Unassembled WGS sequence"/>
</dbReference>
<dbReference type="SUPFAM" id="SSF50494">
    <property type="entry name" value="Trypsin-like serine proteases"/>
    <property type="match status" value="1"/>
</dbReference>
<dbReference type="PROSITE" id="PS50240">
    <property type="entry name" value="TRYPSIN_DOM"/>
    <property type="match status" value="1"/>
</dbReference>
<protein>
    <recommendedName>
        <fullName evidence="10">Peptidase S1 domain-containing protein</fullName>
    </recommendedName>
</protein>
<evidence type="ECO:0000256" key="2">
    <source>
        <dbReference type="ARBA" id="ARBA00022525"/>
    </source>
</evidence>
<dbReference type="EnsemblMetazoa" id="ACUA005095-RA">
    <property type="protein sequence ID" value="ACUA005095-PA"/>
    <property type="gene ID" value="ACUA005095"/>
</dbReference>
<dbReference type="PANTHER" id="PTHR24252:SF7">
    <property type="entry name" value="HYALIN"/>
    <property type="match status" value="1"/>
</dbReference>
<keyword evidence="3" id="KW-0399">Innate immunity</keyword>
<keyword evidence="5" id="KW-0391">Immunity</keyword>
<organism evidence="11 12">
    <name type="scientific">Anopheles culicifacies</name>
    <dbReference type="NCBI Taxonomy" id="139723"/>
    <lineage>
        <taxon>Eukaryota</taxon>
        <taxon>Metazoa</taxon>
        <taxon>Ecdysozoa</taxon>
        <taxon>Arthropoda</taxon>
        <taxon>Hexapoda</taxon>
        <taxon>Insecta</taxon>
        <taxon>Pterygota</taxon>
        <taxon>Neoptera</taxon>
        <taxon>Endopterygota</taxon>
        <taxon>Diptera</taxon>
        <taxon>Nematocera</taxon>
        <taxon>Culicoidea</taxon>
        <taxon>Culicidae</taxon>
        <taxon>Anophelinae</taxon>
        <taxon>Anopheles</taxon>
        <taxon>culicifacies species complex</taxon>
    </lineage>
</organism>
<evidence type="ECO:0000256" key="6">
    <source>
        <dbReference type="ARBA" id="ARBA00023157"/>
    </source>
</evidence>
<evidence type="ECO:0000256" key="1">
    <source>
        <dbReference type="ARBA" id="ARBA00004613"/>
    </source>
</evidence>
<evidence type="ECO:0000313" key="11">
    <source>
        <dbReference type="EnsemblMetazoa" id="ACUA005095-PA"/>
    </source>
</evidence>
<keyword evidence="4 9" id="KW-0732">Signal</keyword>
<dbReference type="PANTHER" id="PTHR24252">
    <property type="entry name" value="ACROSIN-RELATED"/>
    <property type="match status" value="1"/>
</dbReference>
<keyword evidence="2" id="KW-0964">Secreted</keyword>